<dbReference type="Pfam" id="PF00899">
    <property type="entry name" value="ThiF"/>
    <property type="match status" value="1"/>
</dbReference>
<evidence type="ECO:0000259" key="2">
    <source>
        <dbReference type="Pfam" id="PF00899"/>
    </source>
</evidence>
<feature type="transmembrane region" description="Helical" evidence="1">
    <location>
        <begin position="235"/>
        <end position="259"/>
    </location>
</feature>
<dbReference type="Proteomes" id="UP000886251">
    <property type="component" value="Unassembled WGS sequence"/>
</dbReference>
<protein>
    <submittedName>
        <fullName evidence="3">tRNA cyclic N6-threonylcarbamoyladenosine(37) synthase TcdA</fullName>
    </submittedName>
</protein>
<dbReference type="GO" id="GO:0008641">
    <property type="term" value="F:ubiquitin-like modifier activating enzyme activity"/>
    <property type="evidence" value="ECO:0007669"/>
    <property type="project" value="InterPro"/>
</dbReference>
<dbReference type="CDD" id="cd00755">
    <property type="entry name" value="YgdL_like"/>
    <property type="match status" value="1"/>
</dbReference>
<keyword evidence="1" id="KW-0812">Transmembrane</keyword>
<comment type="caution">
    <text evidence="3">The sequence shown here is derived from an EMBL/GenBank/DDBJ whole genome shotgun (WGS) entry which is preliminary data.</text>
</comment>
<feature type="domain" description="THIF-type NAD/FAD binding fold" evidence="2">
    <location>
        <begin position="22"/>
        <end position="266"/>
    </location>
</feature>
<gene>
    <name evidence="3" type="primary">tcdA</name>
    <name evidence="3" type="ORF">ENI96_00300</name>
</gene>
<dbReference type="InterPro" id="IPR045886">
    <property type="entry name" value="ThiF/MoeB/HesA"/>
</dbReference>
<name>A0A831RL58_9GAMM</name>
<accession>A0A831RL58</accession>
<dbReference type="SUPFAM" id="SSF69572">
    <property type="entry name" value="Activating enzymes of the ubiquitin-like proteins"/>
    <property type="match status" value="1"/>
</dbReference>
<dbReference type="InterPro" id="IPR035985">
    <property type="entry name" value="Ubiquitin-activating_enz"/>
</dbReference>
<dbReference type="PANTHER" id="PTHR43267">
    <property type="entry name" value="TRNA THREONYLCARBAMOYLADENOSINE DEHYDRATASE"/>
    <property type="match status" value="1"/>
</dbReference>
<organism evidence="3">
    <name type="scientific">Sedimenticola thiotaurini</name>
    <dbReference type="NCBI Taxonomy" id="1543721"/>
    <lineage>
        <taxon>Bacteria</taxon>
        <taxon>Pseudomonadati</taxon>
        <taxon>Pseudomonadota</taxon>
        <taxon>Gammaproteobacteria</taxon>
        <taxon>Chromatiales</taxon>
        <taxon>Sedimenticolaceae</taxon>
        <taxon>Sedimenticola</taxon>
    </lineage>
</organism>
<reference evidence="3" key="1">
    <citation type="journal article" date="2020" name="mSystems">
        <title>Genome- and Community-Level Interaction Insights into Carbon Utilization and Element Cycling Functions of Hydrothermarchaeota in Hydrothermal Sediment.</title>
        <authorList>
            <person name="Zhou Z."/>
            <person name="Liu Y."/>
            <person name="Xu W."/>
            <person name="Pan J."/>
            <person name="Luo Z.H."/>
            <person name="Li M."/>
        </authorList>
    </citation>
    <scope>NUCLEOTIDE SEQUENCE [LARGE SCALE GENOMIC DNA]</scope>
    <source>
        <strain evidence="3">HyVt-443</strain>
    </source>
</reference>
<dbReference type="Gene3D" id="3.40.50.720">
    <property type="entry name" value="NAD(P)-binding Rossmann-like Domain"/>
    <property type="match status" value="1"/>
</dbReference>
<keyword evidence="1" id="KW-1133">Transmembrane helix</keyword>
<keyword evidence="1" id="KW-0472">Membrane</keyword>
<dbReference type="EMBL" id="DRKP01000006">
    <property type="protein sequence ID" value="HEB94856.1"/>
    <property type="molecule type" value="Genomic_DNA"/>
</dbReference>
<sequence>MRRRWVAPQQVDPGRRFGGIARLYGRSGLERLTRSRVCVVGVGGVGSWAAEALARSAVGGIDLIDLDHVAESNVNRQLHALEETLGRAKVQVLAERIRAINPGCRVEAVEEFVDPDNLERLITGDHDYVVDCIDAWRTKAALIAHCRRRRTPVITVGAAGGQLDPLRIRMADLSRTLHDPLLAKTRKQLRREYGFSRNPKRRFEVPAVYSMEQSRYPTVQGGVCRDRPGRSLQGLSCAGFGAVMTVTATFGLVAVSHVLKRLARVDLEEKEE</sequence>
<proteinExistence type="predicted"/>
<dbReference type="InterPro" id="IPR000594">
    <property type="entry name" value="ThiF_NAD_FAD-bd"/>
</dbReference>
<evidence type="ECO:0000313" key="3">
    <source>
        <dbReference type="EMBL" id="HEB94856.1"/>
    </source>
</evidence>
<dbReference type="GO" id="GO:0061503">
    <property type="term" value="F:tRNA threonylcarbamoyladenosine dehydratase"/>
    <property type="evidence" value="ECO:0007669"/>
    <property type="project" value="TreeGrafter"/>
</dbReference>
<dbReference type="NCBIfam" id="NF011696">
    <property type="entry name" value="PRK15116.1"/>
    <property type="match status" value="1"/>
</dbReference>
<dbReference type="AlphaFoldDB" id="A0A831RL58"/>
<dbReference type="GO" id="GO:0061504">
    <property type="term" value="P:cyclic threonylcarbamoyladenosine biosynthetic process"/>
    <property type="evidence" value="ECO:0007669"/>
    <property type="project" value="TreeGrafter"/>
</dbReference>
<dbReference type="PANTHER" id="PTHR43267:SF1">
    <property type="entry name" value="TRNA THREONYLCARBAMOYLADENOSINE DEHYDRATASE"/>
    <property type="match status" value="1"/>
</dbReference>
<evidence type="ECO:0000256" key="1">
    <source>
        <dbReference type="SAM" id="Phobius"/>
    </source>
</evidence>